<protein>
    <recommendedName>
        <fullName evidence="1">LysM domain-containing protein</fullName>
    </recommendedName>
</protein>
<accession>A0A5R9F645</accession>
<reference evidence="2 3" key="1">
    <citation type="submission" date="2019-04" db="EMBL/GenBank/DDBJ databases">
        <title>Bacillus caeni sp. nov., a bacterium isolated from mangrove sediment.</title>
        <authorList>
            <person name="Huang H."/>
            <person name="Mo K."/>
            <person name="Hu Y."/>
        </authorList>
    </citation>
    <scope>NUCLEOTIDE SEQUENCE [LARGE SCALE GENOMIC DNA]</scope>
    <source>
        <strain evidence="2 3">HB172195</strain>
    </source>
</reference>
<gene>
    <name evidence="2" type="ORF">FCL54_15250</name>
</gene>
<dbReference type="AlphaFoldDB" id="A0A5R9F645"/>
<dbReference type="EMBL" id="SWLG01000011">
    <property type="protein sequence ID" value="TLS36293.1"/>
    <property type="molecule type" value="Genomic_DNA"/>
</dbReference>
<feature type="domain" description="LysM" evidence="1">
    <location>
        <begin position="51"/>
        <end position="104"/>
    </location>
</feature>
<organism evidence="2 3">
    <name type="scientific">Exobacillus caeni</name>
    <dbReference type="NCBI Taxonomy" id="2574798"/>
    <lineage>
        <taxon>Bacteria</taxon>
        <taxon>Bacillati</taxon>
        <taxon>Bacillota</taxon>
        <taxon>Bacilli</taxon>
        <taxon>Bacillales</taxon>
        <taxon>Guptibacillaceae</taxon>
        <taxon>Exobacillus</taxon>
    </lineage>
</organism>
<proteinExistence type="predicted"/>
<dbReference type="Proteomes" id="UP000308230">
    <property type="component" value="Unassembled WGS sequence"/>
</dbReference>
<dbReference type="InterPro" id="IPR018392">
    <property type="entry name" value="LysM"/>
</dbReference>
<sequence length="109" mass="12335">MKRFIITLLIFAGIYTTVYDLKVGTLTLQQAQATNAIIDESNQKETEQKFTEVQIKSGDTVLSVVEQMVDGPLPVSIDRVVQDFKKLNDDLQPEKIQIGKSYRIPVYSK</sequence>
<dbReference type="RefSeq" id="WP_138127611.1">
    <property type="nucleotide sequence ID" value="NZ_SWLG01000011.1"/>
</dbReference>
<keyword evidence="3" id="KW-1185">Reference proteome</keyword>
<comment type="caution">
    <text evidence="2">The sequence shown here is derived from an EMBL/GenBank/DDBJ whole genome shotgun (WGS) entry which is preliminary data.</text>
</comment>
<evidence type="ECO:0000259" key="1">
    <source>
        <dbReference type="PROSITE" id="PS51782"/>
    </source>
</evidence>
<evidence type="ECO:0000313" key="2">
    <source>
        <dbReference type="EMBL" id="TLS36293.1"/>
    </source>
</evidence>
<dbReference type="PROSITE" id="PS51782">
    <property type="entry name" value="LYSM"/>
    <property type="match status" value="1"/>
</dbReference>
<evidence type="ECO:0000313" key="3">
    <source>
        <dbReference type="Proteomes" id="UP000308230"/>
    </source>
</evidence>
<dbReference type="OrthoDB" id="2691912at2"/>
<name>A0A5R9F645_9BACL</name>